<sequence length="130" mass="14358">MYRAITRNIQVTATPRYVAERSEADQGRHFWAYTVEVANLGQETVQLKGRHWVITDANGHTEEVHGAGVVGEEPTLPPGGRFEYTSGVPLNTSTGIMSGHYEMLADNGETFSIEIPAFSLDVPDVRRVLN</sequence>
<keyword evidence="5" id="KW-1185">Reference proteome</keyword>
<dbReference type="InterPro" id="IPR007474">
    <property type="entry name" value="ApaG_domain"/>
</dbReference>
<protein>
    <recommendedName>
        <fullName evidence="1 2">Protein ApaG</fullName>
    </recommendedName>
</protein>
<dbReference type="EMBL" id="JBAFVH010000006">
    <property type="protein sequence ID" value="MFG1373028.1"/>
    <property type="molecule type" value="Genomic_DNA"/>
</dbReference>
<dbReference type="SUPFAM" id="SSF110069">
    <property type="entry name" value="ApaG-like"/>
    <property type="match status" value="1"/>
</dbReference>
<gene>
    <name evidence="2 4" type="primary">apaG</name>
    <name evidence="4" type="ORF">V5F32_12710</name>
</gene>
<dbReference type="Pfam" id="PF04379">
    <property type="entry name" value="DUF525"/>
    <property type="match status" value="1"/>
</dbReference>
<dbReference type="InterPro" id="IPR036767">
    <property type="entry name" value="ApaG_sf"/>
</dbReference>
<dbReference type="NCBIfam" id="NF003967">
    <property type="entry name" value="PRK05461.1"/>
    <property type="match status" value="1"/>
</dbReference>
<proteinExistence type="inferred from homology"/>
<dbReference type="HAMAP" id="MF_00791">
    <property type="entry name" value="ApaG"/>
    <property type="match status" value="1"/>
</dbReference>
<evidence type="ECO:0000256" key="2">
    <source>
        <dbReference type="HAMAP-Rule" id="MF_00791"/>
    </source>
</evidence>
<name>A0ABW6ZWN7_9HYPH</name>
<dbReference type="PANTHER" id="PTHR14289:SF16">
    <property type="entry name" value="POLYMERASE DELTA-INTERACTING PROTEIN 2"/>
    <property type="match status" value="1"/>
</dbReference>
<accession>A0ABW6ZWN7</accession>
<evidence type="ECO:0000256" key="1">
    <source>
        <dbReference type="ARBA" id="ARBA00017693"/>
    </source>
</evidence>
<dbReference type="Gene3D" id="2.60.40.1470">
    <property type="entry name" value="ApaG domain"/>
    <property type="match status" value="1"/>
</dbReference>
<reference evidence="4 5" key="1">
    <citation type="submission" date="2024-02" db="EMBL/GenBank/DDBJ databases">
        <title>Expansion and revision of Xanthobacter and proposal of Roseixanthobacter gen. nov.</title>
        <authorList>
            <person name="Soltysiak M.P.M."/>
            <person name="Jalihal A."/>
            <person name="Ory A."/>
            <person name="Chrisophersen C."/>
            <person name="Lee A.D."/>
            <person name="Boulton J."/>
            <person name="Springer M."/>
        </authorList>
    </citation>
    <scope>NUCLEOTIDE SEQUENCE [LARGE SCALE GENOMIC DNA]</scope>
    <source>
        <strain evidence="4 5">23A</strain>
    </source>
</reference>
<dbReference type="InterPro" id="IPR023065">
    <property type="entry name" value="Uncharacterised_ApaG"/>
</dbReference>
<organism evidence="4 5">
    <name type="scientific">Xanthobacter oligotrophicus</name>
    <dbReference type="NCBI Taxonomy" id="2607286"/>
    <lineage>
        <taxon>Bacteria</taxon>
        <taxon>Pseudomonadati</taxon>
        <taxon>Pseudomonadota</taxon>
        <taxon>Alphaproteobacteria</taxon>
        <taxon>Hyphomicrobiales</taxon>
        <taxon>Xanthobacteraceae</taxon>
        <taxon>Xanthobacter</taxon>
    </lineage>
</organism>
<dbReference type="PROSITE" id="PS51087">
    <property type="entry name" value="APAG"/>
    <property type="match status" value="1"/>
</dbReference>
<evidence type="ECO:0000313" key="4">
    <source>
        <dbReference type="EMBL" id="MFG1373028.1"/>
    </source>
</evidence>
<dbReference type="Proteomes" id="UP001604002">
    <property type="component" value="Unassembled WGS sequence"/>
</dbReference>
<evidence type="ECO:0000259" key="3">
    <source>
        <dbReference type="PROSITE" id="PS51087"/>
    </source>
</evidence>
<evidence type="ECO:0000313" key="5">
    <source>
        <dbReference type="Proteomes" id="UP001604002"/>
    </source>
</evidence>
<feature type="domain" description="ApaG" evidence="3">
    <location>
        <begin position="3"/>
        <end position="127"/>
    </location>
</feature>
<dbReference type="PANTHER" id="PTHR14289">
    <property type="entry name" value="F-BOX ONLY PROTEIN 3"/>
    <property type="match status" value="1"/>
</dbReference>
<comment type="caution">
    <text evidence="4">The sequence shown here is derived from an EMBL/GenBank/DDBJ whole genome shotgun (WGS) entry which is preliminary data.</text>
</comment>
<dbReference type="RefSeq" id="WP_393992855.1">
    <property type="nucleotide sequence ID" value="NZ_JBAFVH010000006.1"/>
</dbReference>